<dbReference type="Pfam" id="PF06028">
    <property type="entry name" value="DUF915"/>
    <property type="match status" value="1"/>
</dbReference>
<gene>
    <name evidence="1" type="ORF">B1B05_03935</name>
</gene>
<dbReference type="PANTHER" id="PTHR37946:SF1">
    <property type="entry name" value="SLL1969 PROTEIN"/>
    <property type="match status" value="1"/>
</dbReference>
<organism evidence="1 2">
    <name type="scientific">Domibacillus enclensis</name>
    <dbReference type="NCBI Taxonomy" id="1017273"/>
    <lineage>
        <taxon>Bacteria</taxon>
        <taxon>Bacillati</taxon>
        <taxon>Bacillota</taxon>
        <taxon>Bacilli</taxon>
        <taxon>Bacillales</taxon>
        <taxon>Bacillaceae</taxon>
        <taxon>Domibacillus</taxon>
    </lineage>
</organism>
<name>A0ABX4EAD3_9BACI</name>
<proteinExistence type="predicted"/>
<reference evidence="2" key="1">
    <citation type="submission" date="2017-03" db="EMBL/GenBank/DDBJ databases">
        <title>Bacillus sp. V-88(T) DSM27956, whole genome shotgun sequencing project.</title>
        <authorList>
            <person name="Dastager S.G."/>
            <person name="Neurgaonkar P.S."/>
            <person name="Dharne M.S."/>
        </authorList>
    </citation>
    <scope>NUCLEOTIDE SEQUENCE [LARGE SCALE GENOMIC DNA]</scope>
    <source>
        <strain evidence="2">DSM 25145</strain>
    </source>
</reference>
<accession>A0ABX4EAD3</accession>
<evidence type="ECO:0008006" key="3">
    <source>
        <dbReference type="Google" id="ProtNLM"/>
    </source>
</evidence>
<comment type="caution">
    <text evidence="1">The sequence shown here is derived from an EMBL/GenBank/DDBJ whole genome shotgun (WGS) entry which is preliminary data.</text>
</comment>
<evidence type="ECO:0000313" key="2">
    <source>
        <dbReference type="Proteomes" id="UP000215545"/>
    </source>
</evidence>
<dbReference type="InterPro" id="IPR029058">
    <property type="entry name" value="AB_hydrolase_fold"/>
</dbReference>
<keyword evidence="2" id="KW-1185">Reference proteome</keyword>
<dbReference type="EMBL" id="MWSK01000002">
    <property type="protein sequence ID" value="OXS78938.1"/>
    <property type="molecule type" value="Genomic_DNA"/>
</dbReference>
<sequence length="316" mass="35097">MSFPHTAHVPTSSFNETASFRFPLYPGMYLFVQISYNKRTTCNGEERQALRKYVLLIVAAFCVYISFLTLEKSDYVESGNQYKDPVLFVHGFKGTARSFSTMIARFEERGWGERALTMNVTRTGKLLVREEPFSSERPALIQVIFENNRSSFDATSTALAAVMQVLKNDYGMERVKIVGHSMGGIVSVKFLQELYDPALHPVTSQLVTIGSPFNGVSGGRWFTQNHGPAVYDLMPGSPALAKIAANHNRFPSQTDVLNIAGTGDQVTPLQSALSLKGIVPEDQYRADVLYDKTIDHSGLHETAAVDEKIGAFFDFK</sequence>
<dbReference type="PANTHER" id="PTHR37946">
    <property type="entry name" value="SLL1969 PROTEIN"/>
    <property type="match status" value="1"/>
</dbReference>
<dbReference type="SUPFAM" id="SSF53474">
    <property type="entry name" value="alpha/beta-Hydrolases"/>
    <property type="match status" value="1"/>
</dbReference>
<dbReference type="InterPro" id="IPR010315">
    <property type="entry name" value="DUF915_hydro-like"/>
</dbReference>
<dbReference type="Proteomes" id="UP000215545">
    <property type="component" value="Unassembled WGS sequence"/>
</dbReference>
<evidence type="ECO:0000313" key="1">
    <source>
        <dbReference type="EMBL" id="OXS78938.1"/>
    </source>
</evidence>
<protein>
    <recommendedName>
        <fullName evidence="3">Alpha/beta hydrolase family protein</fullName>
    </recommendedName>
</protein>
<dbReference type="Gene3D" id="3.40.50.1820">
    <property type="entry name" value="alpha/beta hydrolase"/>
    <property type="match status" value="1"/>
</dbReference>